<dbReference type="InParanoid" id="E4XV14"/>
<dbReference type="Proteomes" id="UP000001307">
    <property type="component" value="Unassembled WGS sequence"/>
</dbReference>
<accession>E4XV14</accession>
<dbReference type="EMBL" id="FN653197">
    <property type="protein sequence ID" value="CBY13545.1"/>
    <property type="molecule type" value="Genomic_DNA"/>
</dbReference>
<dbReference type="AlphaFoldDB" id="E4XV14"/>
<keyword evidence="2" id="KW-1185">Reference proteome</keyword>
<protein>
    <recommendedName>
        <fullName evidence="3">VWFA domain-containing protein</fullName>
    </recommendedName>
</protein>
<reference evidence="1 2" key="1">
    <citation type="journal article" date="2010" name="Science">
        <title>Plasticity of animal genome architecture unmasked by rapid evolution of a pelagic tunicate.</title>
        <authorList>
            <person name="Denoeud F."/>
            <person name="Henriet S."/>
            <person name="Mungpakdee S."/>
            <person name="Aury J.M."/>
            <person name="Da Silva C."/>
            <person name="Brinkmann H."/>
            <person name="Mikhaleva J."/>
            <person name="Olsen L.C."/>
            <person name="Jubin C."/>
            <person name="Canestro C."/>
            <person name="Bouquet J.M."/>
            <person name="Danks G."/>
            <person name="Poulain J."/>
            <person name="Campsteijn C."/>
            <person name="Adamski M."/>
            <person name="Cross I."/>
            <person name="Yadetie F."/>
            <person name="Muffato M."/>
            <person name="Louis A."/>
            <person name="Butcher S."/>
            <person name="Tsagkogeorga G."/>
            <person name="Konrad A."/>
            <person name="Singh S."/>
            <person name="Jensen M.F."/>
            <person name="Cong E.H."/>
            <person name="Eikeseth-Otteraa H."/>
            <person name="Noel B."/>
            <person name="Anthouard V."/>
            <person name="Porcel B.M."/>
            <person name="Kachouri-Lafond R."/>
            <person name="Nishino A."/>
            <person name="Ugolini M."/>
            <person name="Chourrout P."/>
            <person name="Nishida H."/>
            <person name="Aasland R."/>
            <person name="Huzurbazar S."/>
            <person name="Westhof E."/>
            <person name="Delsuc F."/>
            <person name="Lehrach H."/>
            <person name="Reinhardt R."/>
            <person name="Weissenbach J."/>
            <person name="Roy S.W."/>
            <person name="Artiguenave F."/>
            <person name="Postlethwait J.H."/>
            <person name="Manak J.R."/>
            <person name="Thompson E.M."/>
            <person name="Jaillon O."/>
            <person name="Du Pasquier L."/>
            <person name="Boudinot P."/>
            <person name="Liberles D.A."/>
            <person name="Volff J.N."/>
            <person name="Philippe H."/>
            <person name="Lenhard B."/>
            <person name="Roest Crollius H."/>
            <person name="Wincker P."/>
            <person name="Chourrout D."/>
        </authorList>
    </citation>
    <scope>NUCLEOTIDE SEQUENCE [LARGE SCALE GENOMIC DNA]</scope>
</reference>
<dbReference type="SUPFAM" id="SSF53300">
    <property type="entry name" value="vWA-like"/>
    <property type="match status" value="1"/>
</dbReference>
<proteinExistence type="predicted"/>
<evidence type="ECO:0000313" key="1">
    <source>
        <dbReference type="EMBL" id="CBY13545.1"/>
    </source>
</evidence>
<name>E4XV14_OIKDI</name>
<dbReference type="InterPro" id="IPR036465">
    <property type="entry name" value="vWFA_dom_sf"/>
</dbReference>
<sequence length="208" mass="22674">MIPICVCPCGHTLADDGKTCIDNQECPFDIALWLDGTTSACASSGYDEAQKATMANIADFFNVEVNTYDARIFAASYGNGRIQHQISDWNFTSVSEIIDDMDVMPNNCAENVISNVFLEPNDRANNAATVAFVSMATELLDSEEMITFNRPEADITIVMVEGDSASDQTMVQASILACNHDTPEVCTNIINLNEGEQVFISCSSEQKI</sequence>
<organism evidence="1 2">
    <name type="scientific">Oikopleura dioica</name>
    <name type="common">Tunicate</name>
    <dbReference type="NCBI Taxonomy" id="34765"/>
    <lineage>
        <taxon>Eukaryota</taxon>
        <taxon>Metazoa</taxon>
        <taxon>Chordata</taxon>
        <taxon>Tunicata</taxon>
        <taxon>Appendicularia</taxon>
        <taxon>Copelata</taxon>
        <taxon>Oikopleuridae</taxon>
        <taxon>Oikopleura</taxon>
    </lineage>
</organism>
<evidence type="ECO:0008006" key="3">
    <source>
        <dbReference type="Google" id="ProtNLM"/>
    </source>
</evidence>
<gene>
    <name evidence="1" type="ORF">GSOID_T00005339001</name>
</gene>
<evidence type="ECO:0000313" key="2">
    <source>
        <dbReference type="Proteomes" id="UP000001307"/>
    </source>
</evidence>